<gene>
    <name evidence="1" type="ORF">QW060_21645</name>
</gene>
<comment type="caution">
    <text evidence="1">The sequence shown here is derived from an EMBL/GenBank/DDBJ whole genome shotgun (WGS) entry which is preliminary data.</text>
</comment>
<evidence type="ECO:0000313" key="2">
    <source>
        <dbReference type="Proteomes" id="UP001242368"/>
    </source>
</evidence>
<organism evidence="1 2">
    <name type="scientific">Paenimyroides ceti</name>
    <dbReference type="NCBI Taxonomy" id="395087"/>
    <lineage>
        <taxon>Bacteria</taxon>
        <taxon>Pseudomonadati</taxon>
        <taxon>Bacteroidota</taxon>
        <taxon>Flavobacteriia</taxon>
        <taxon>Flavobacteriales</taxon>
        <taxon>Flavobacteriaceae</taxon>
        <taxon>Paenimyroides</taxon>
    </lineage>
</organism>
<name>A0ABT8CZ41_9FLAO</name>
<accession>A0ABT8CZ41</accession>
<dbReference type="RefSeq" id="WP_290365117.1">
    <property type="nucleotide sequence ID" value="NZ_JAUFQU010000044.1"/>
</dbReference>
<sequence>MVINSLFLYIPVYDGTFLDFSLSPDTVLLHNFNKVFCKLICRFKNNSGIFSINDFFASSSAPFAKDKARLGTTCACYSPYGAVVVYRMDYGYKNRIKRCLVPSHFWSKPLRNENRKKFYDNSQLLKTE</sequence>
<keyword evidence="2" id="KW-1185">Reference proteome</keyword>
<dbReference type="EMBL" id="JAUFQU010000044">
    <property type="protein sequence ID" value="MDN3709577.1"/>
    <property type="molecule type" value="Genomic_DNA"/>
</dbReference>
<dbReference type="Proteomes" id="UP001242368">
    <property type="component" value="Unassembled WGS sequence"/>
</dbReference>
<protein>
    <submittedName>
        <fullName evidence="1">Uncharacterized protein</fullName>
    </submittedName>
</protein>
<proteinExistence type="predicted"/>
<reference evidence="2" key="1">
    <citation type="journal article" date="2019" name="Int. J. Syst. Evol. Microbiol.">
        <title>The Global Catalogue of Microorganisms (GCM) 10K type strain sequencing project: providing services to taxonomists for standard genome sequencing and annotation.</title>
        <authorList>
            <consortium name="The Broad Institute Genomics Platform"/>
            <consortium name="The Broad Institute Genome Sequencing Center for Infectious Disease"/>
            <person name="Wu L."/>
            <person name="Ma J."/>
        </authorList>
    </citation>
    <scope>NUCLEOTIDE SEQUENCE [LARGE SCALE GENOMIC DNA]</scope>
    <source>
        <strain evidence="2">CECT 7184</strain>
    </source>
</reference>
<evidence type="ECO:0000313" key="1">
    <source>
        <dbReference type="EMBL" id="MDN3709577.1"/>
    </source>
</evidence>